<dbReference type="KEGG" id="nou:Natoc_0215"/>
<dbReference type="EMBL" id="CP003929">
    <property type="protein sequence ID" value="AGB36092.1"/>
    <property type="molecule type" value="Genomic_DNA"/>
</dbReference>
<dbReference type="STRING" id="694430.Natoc_0215"/>
<name>L0JSU8_9EURY</name>
<reference evidence="2 3" key="1">
    <citation type="submission" date="2012-11" db="EMBL/GenBank/DDBJ databases">
        <title>FINISHED of Natronococcus occultus SP4, DSM 3396.</title>
        <authorList>
            <consortium name="DOE Joint Genome Institute"/>
            <person name="Eisen J."/>
            <person name="Huntemann M."/>
            <person name="Wei C.-L."/>
            <person name="Han J."/>
            <person name="Detter J.C."/>
            <person name="Han C."/>
            <person name="Tapia R."/>
            <person name="Chen A."/>
            <person name="Kyrpides N."/>
            <person name="Mavromatis K."/>
            <person name="Markowitz V."/>
            <person name="Szeto E."/>
            <person name="Ivanova N."/>
            <person name="Mikhailova N."/>
            <person name="Ovchinnikova G."/>
            <person name="Pagani I."/>
            <person name="Pati A."/>
            <person name="Goodwin L."/>
            <person name="Nordberg H.P."/>
            <person name="Cantor M.N."/>
            <person name="Hua S.X."/>
            <person name="Woyke T."/>
            <person name="Eisen J."/>
            <person name="Klenk H.-P."/>
            <person name="Klenk H.-P."/>
        </authorList>
    </citation>
    <scope>NUCLEOTIDE SEQUENCE [LARGE SCALE GENOMIC DNA]</scope>
    <source>
        <strain evidence="2 3">SP4</strain>
    </source>
</reference>
<keyword evidence="1" id="KW-0472">Membrane</keyword>
<dbReference type="HOGENOM" id="CLU_3178671_0_0_2"/>
<accession>L0JSU8</accession>
<evidence type="ECO:0000313" key="2">
    <source>
        <dbReference type="EMBL" id="AGB36092.1"/>
    </source>
</evidence>
<evidence type="ECO:0000256" key="1">
    <source>
        <dbReference type="SAM" id="Phobius"/>
    </source>
</evidence>
<dbReference type="eggNOG" id="arCOG15177">
    <property type="taxonomic scope" value="Archaea"/>
</dbReference>
<organism evidence="2 3">
    <name type="scientific">Natronococcus occultus SP4</name>
    <dbReference type="NCBI Taxonomy" id="694430"/>
    <lineage>
        <taxon>Archaea</taxon>
        <taxon>Methanobacteriati</taxon>
        <taxon>Methanobacteriota</taxon>
        <taxon>Stenosarchaea group</taxon>
        <taxon>Halobacteria</taxon>
        <taxon>Halobacteriales</taxon>
        <taxon>Natrialbaceae</taxon>
        <taxon>Natronococcus</taxon>
    </lineage>
</organism>
<gene>
    <name evidence="2" type="ORF">Natoc_0215</name>
</gene>
<proteinExistence type="predicted"/>
<dbReference type="AlphaFoldDB" id="L0JSU8"/>
<keyword evidence="1" id="KW-0812">Transmembrane</keyword>
<dbReference type="GeneID" id="54763831"/>
<dbReference type="RefSeq" id="WP_015319548.1">
    <property type="nucleotide sequence ID" value="NC_019974.1"/>
</dbReference>
<keyword evidence="3" id="KW-1185">Reference proteome</keyword>
<sequence length="46" mass="5244">MSWLVRPFLNRERRRRTVPFVLAVVVVALAAVLYLELVATLLAYTG</sequence>
<evidence type="ECO:0000313" key="3">
    <source>
        <dbReference type="Proteomes" id="UP000010878"/>
    </source>
</evidence>
<protein>
    <submittedName>
        <fullName evidence="2">Uncharacterized protein</fullName>
    </submittedName>
</protein>
<feature type="transmembrane region" description="Helical" evidence="1">
    <location>
        <begin position="20"/>
        <end position="44"/>
    </location>
</feature>
<dbReference type="Proteomes" id="UP000010878">
    <property type="component" value="Chromosome"/>
</dbReference>
<keyword evidence="1" id="KW-1133">Transmembrane helix</keyword>